<dbReference type="Proteomes" id="UP000821865">
    <property type="component" value="Chromosome 2"/>
</dbReference>
<sequence length="431" mass="46888">MNRYVILVQVLLKHGEMQLSAMPTTYVDERRMQRAECALRGRCNREKPPCKYFHPPQHLKDQLLINGRNHLALKNALLQQMPLQAMLPGQLPTAAVATSPYMPALTTMATASSFGHYLTPSPVLPGMMTADAVTAPLSVVPASLVSPQKVARTDRLEVCREFQRGTCKRPETECRFGHPPEHVAVDSGDGAVTVCMDFVKGRCSRDQCRYFHPPPHLQAQLKATQSRAGAAAAAAAAAMATEGGSTDVGLQMYTQCCCPESSLPHLLAQDLFDTQQTVYEVFRPNIVALPGLVPYTKRPALDKSGVPVYQPSATAYQQALALQMQQPFVPVSLPTMPSVTLVSAGVAAAAPNAASVAYCDDNGQLLDTLPVCRDFKSGQCKRPQCRYVHLVEEFVEVVEGKVTVCRDAAKGRCARPLCKYYHVPALSLSPL</sequence>
<accession>A0ACB8DAC5</accession>
<organism evidence="1 2">
    <name type="scientific">Dermacentor silvarum</name>
    <name type="common">Tick</name>
    <dbReference type="NCBI Taxonomy" id="543639"/>
    <lineage>
        <taxon>Eukaryota</taxon>
        <taxon>Metazoa</taxon>
        <taxon>Ecdysozoa</taxon>
        <taxon>Arthropoda</taxon>
        <taxon>Chelicerata</taxon>
        <taxon>Arachnida</taxon>
        <taxon>Acari</taxon>
        <taxon>Parasitiformes</taxon>
        <taxon>Ixodida</taxon>
        <taxon>Ixodoidea</taxon>
        <taxon>Ixodidae</taxon>
        <taxon>Rhipicephalinae</taxon>
        <taxon>Dermacentor</taxon>
    </lineage>
</organism>
<comment type="caution">
    <text evidence="1">The sequence shown here is derived from an EMBL/GenBank/DDBJ whole genome shotgun (WGS) entry which is preliminary data.</text>
</comment>
<dbReference type="EMBL" id="CM023471">
    <property type="protein sequence ID" value="KAH7964935.1"/>
    <property type="molecule type" value="Genomic_DNA"/>
</dbReference>
<name>A0ACB8DAC5_DERSI</name>
<protein>
    <submittedName>
        <fullName evidence="1">Uncharacterized protein</fullName>
    </submittedName>
</protein>
<keyword evidence="2" id="KW-1185">Reference proteome</keyword>
<evidence type="ECO:0000313" key="2">
    <source>
        <dbReference type="Proteomes" id="UP000821865"/>
    </source>
</evidence>
<evidence type="ECO:0000313" key="1">
    <source>
        <dbReference type="EMBL" id="KAH7964935.1"/>
    </source>
</evidence>
<gene>
    <name evidence="1" type="ORF">HPB49_002580</name>
</gene>
<proteinExistence type="predicted"/>
<reference evidence="1" key="1">
    <citation type="submission" date="2020-05" db="EMBL/GenBank/DDBJ databases">
        <title>Large-scale comparative analyses of tick genomes elucidate their genetic diversity and vector capacities.</title>
        <authorList>
            <person name="Jia N."/>
            <person name="Wang J."/>
            <person name="Shi W."/>
            <person name="Du L."/>
            <person name="Sun Y."/>
            <person name="Zhan W."/>
            <person name="Jiang J."/>
            <person name="Wang Q."/>
            <person name="Zhang B."/>
            <person name="Ji P."/>
            <person name="Sakyi L.B."/>
            <person name="Cui X."/>
            <person name="Yuan T."/>
            <person name="Jiang B."/>
            <person name="Yang W."/>
            <person name="Lam T.T.-Y."/>
            <person name="Chang Q."/>
            <person name="Ding S."/>
            <person name="Wang X."/>
            <person name="Zhu J."/>
            <person name="Ruan X."/>
            <person name="Zhao L."/>
            <person name="Wei J."/>
            <person name="Que T."/>
            <person name="Du C."/>
            <person name="Cheng J."/>
            <person name="Dai P."/>
            <person name="Han X."/>
            <person name="Huang E."/>
            <person name="Gao Y."/>
            <person name="Liu J."/>
            <person name="Shao H."/>
            <person name="Ye R."/>
            <person name="Li L."/>
            <person name="Wei W."/>
            <person name="Wang X."/>
            <person name="Wang C."/>
            <person name="Yang T."/>
            <person name="Huo Q."/>
            <person name="Li W."/>
            <person name="Guo W."/>
            <person name="Chen H."/>
            <person name="Zhou L."/>
            <person name="Ni X."/>
            <person name="Tian J."/>
            <person name="Zhou Y."/>
            <person name="Sheng Y."/>
            <person name="Liu T."/>
            <person name="Pan Y."/>
            <person name="Xia L."/>
            <person name="Li J."/>
            <person name="Zhao F."/>
            <person name="Cao W."/>
        </authorList>
    </citation>
    <scope>NUCLEOTIDE SEQUENCE</scope>
    <source>
        <strain evidence="1">Dsil-2018</strain>
    </source>
</reference>